<name>A0A2P2NFQ3_RHIMU</name>
<reference evidence="1" key="1">
    <citation type="submission" date="2018-02" db="EMBL/GenBank/DDBJ databases">
        <title>Rhizophora mucronata_Transcriptome.</title>
        <authorList>
            <person name="Meera S.P."/>
            <person name="Sreeshan A."/>
            <person name="Augustine A."/>
        </authorList>
    </citation>
    <scope>NUCLEOTIDE SEQUENCE</scope>
    <source>
        <tissue evidence="1">Leaf</tissue>
    </source>
</reference>
<proteinExistence type="predicted"/>
<evidence type="ECO:0000313" key="1">
    <source>
        <dbReference type="EMBL" id="MBX41294.1"/>
    </source>
</evidence>
<dbReference type="AlphaFoldDB" id="A0A2P2NFQ3"/>
<sequence>MHLCIYLSRCTTTDSVGSVLPLILARGPDSNEHYFFFCMVHWHERIGLRLNLISSNSALSAVIHWWPGL</sequence>
<dbReference type="EMBL" id="GGEC01060810">
    <property type="protein sequence ID" value="MBX41294.1"/>
    <property type="molecule type" value="Transcribed_RNA"/>
</dbReference>
<organism evidence="1">
    <name type="scientific">Rhizophora mucronata</name>
    <name type="common">Asiatic mangrove</name>
    <dbReference type="NCBI Taxonomy" id="61149"/>
    <lineage>
        <taxon>Eukaryota</taxon>
        <taxon>Viridiplantae</taxon>
        <taxon>Streptophyta</taxon>
        <taxon>Embryophyta</taxon>
        <taxon>Tracheophyta</taxon>
        <taxon>Spermatophyta</taxon>
        <taxon>Magnoliopsida</taxon>
        <taxon>eudicotyledons</taxon>
        <taxon>Gunneridae</taxon>
        <taxon>Pentapetalae</taxon>
        <taxon>rosids</taxon>
        <taxon>fabids</taxon>
        <taxon>Malpighiales</taxon>
        <taxon>Rhizophoraceae</taxon>
        <taxon>Rhizophora</taxon>
    </lineage>
</organism>
<accession>A0A2P2NFQ3</accession>
<protein>
    <submittedName>
        <fullName evidence="1">Uncharacterized protein</fullName>
    </submittedName>
</protein>